<proteinExistence type="predicted"/>
<dbReference type="EMBL" id="LSZF01000008">
    <property type="protein sequence ID" value="OWM35775.1"/>
    <property type="molecule type" value="Genomic_DNA"/>
</dbReference>
<evidence type="ECO:0000313" key="3">
    <source>
        <dbReference type="Proteomes" id="UP000197692"/>
    </source>
</evidence>
<accession>A0A854NIR5</accession>
<evidence type="ECO:0008006" key="4">
    <source>
        <dbReference type="Google" id="ProtNLM"/>
    </source>
</evidence>
<feature type="region of interest" description="Disordered" evidence="1">
    <location>
        <begin position="1"/>
        <end position="24"/>
    </location>
</feature>
<sequence>MDIQDWLSTLPGSPTPSQAADKAGVSKATLLRHVNKGQTTAEYVISIARAHGVNEIEALIDLEIVDANAVLELGIDKALDLATNRQLLAAIERRTDPEFQKSVGIRPGIINPDFRTLDDLAKRRHTTPETPPHVQDYPYDAVADSSPDEEEGDDHDYYA</sequence>
<dbReference type="Proteomes" id="UP000197692">
    <property type="component" value="Unassembled WGS sequence"/>
</dbReference>
<feature type="compositionally biased region" description="Polar residues" evidence="1">
    <location>
        <begin position="1"/>
        <end position="18"/>
    </location>
</feature>
<reference evidence="3" key="1">
    <citation type="submission" date="2016-02" db="EMBL/GenBank/DDBJ databases">
        <title>Genomic analyses of a collection of pathogenic Corynebacterium diphtheriae.</title>
        <authorList>
            <person name="Sangal V."/>
            <person name="Titov L."/>
        </authorList>
    </citation>
    <scope>NUCLEOTIDE SEQUENCE [LARGE SCALE GENOMIC DNA]</scope>
    <source>
        <strain evidence="3">1438</strain>
    </source>
</reference>
<protein>
    <recommendedName>
        <fullName evidence="4">DNA-binding protein</fullName>
    </recommendedName>
</protein>
<organism evidence="2 3">
    <name type="scientific">Corynebacterium diphtheriae bv. mitis</name>
    <dbReference type="NCBI Taxonomy" id="1806053"/>
    <lineage>
        <taxon>Bacteria</taxon>
        <taxon>Bacillati</taxon>
        <taxon>Actinomycetota</taxon>
        <taxon>Actinomycetes</taxon>
        <taxon>Mycobacteriales</taxon>
        <taxon>Corynebacteriaceae</taxon>
        <taxon>Corynebacterium</taxon>
    </lineage>
</organism>
<evidence type="ECO:0000313" key="2">
    <source>
        <dbReference type="EMBL" id="OWM35775.1"/>
    </source>
</evidence>
<dbReference type="RefSeq" id="WP_010935462.1">
    <property type="nucleotide sequence ID" value="NZ_LSZF01000008.1"/>
</dbReference>
<name>A0A854NIR5_CORDP</name>
<feature type="compositionally biased region" description="Acidic residues" evidence="1">
    <location>
        <begin position="146"/>
        <end position="159"/>
    </location>
</feature>
<gene>
    <name evidence="2" type="ORF">AY602_10705</name>
</gene>
<evidence type="ECO:0000256" key="1">
    <source>
        <dbReference type="SAM" id="MobiDB-lite"/>
    </source>
</evidence>
<comment type="caution">
    <text evidence="2">The sequence shown here is derived from an EMBL/GenBank/DDBJ whole genome shotgun (WGS) entry which is preliminary data.</text>
</comment>
<feature type="region of interest" description="Disordered" evidence="1">
    <location>
        <begin position="123"/>
        <end position="159"/>
    </location>
</feature>
<dbReference type="AlphaFoldDB" id="A0A854NIR5"/>